<dbReference type="InterPro" id="IPR001810">
    <property type="entry name" value="F-box_dom"/>
</dbReference>
<dbReference type="Proteomes" id="UP000800094">
    <property type="component" value="Unassembled WGS sequence"/>
</dbReference>
<dbReference type="EMBL" id="ML987202">
    <property type="protein sequence ID" value="KAF2244866.1"/>
    <property type="molecule type" value="Genomic_DNA"/>
</dbReference>
<gene>
    <name evidence="2" type="ORF">BU26DRAFT_579611</name>
</gene>
<dbReference type="SUPFAM" id="SSF52047">
    <property type="entry name" value="RNI-like"/>
    <property type="match status" value="1"/>
</dbReference>
<protein>
    <recommendedName>
        <fullName evidence="1">F-box domain-containing protein</fullName>
    </recommendedName>
</protein>
<keyword evidence="3" id="KW-1185">Reference proteome</keyword>
<feature type="domain" description="F-box" evidence="1">
    <location>
        <begin position="2"/>
        <end position="51"/>
    </location>
</feature>
<dbReference type="RefSeq" id="XP_033679870.1">
    <property type="nucleotide sequence ID" value="XM_033834457.1"/>
</dbReference>
<dbReference type="InterPro" id="IPR036047">
    <property type="entry name" value="F-box-like_dom_sf"/>
</dbReference>
<dbReference type="PROSITE" id="PS50181">
    <property type="entry name" value="FBOX"/>
    <property type="match status" value="1"/>
</dbReference>
<evidence type="ECO:0000259" key="1">
    <source>
        <dbReference type="PROSITE" id="PS50181"/>
    </source>
</evidence>
<accession>A0A6A6I3K2</accession>
<dbReference type="AlphaFoldDB" id="A0A6A6I3K2"/>
<proteinExistence type="predicted"/>
<organism evidence="2 3">
    <name type="scientific">Trematosphaeria pertusa</name>
    <dbReference type="NCBI Taxonomy" id="390896"/>
    <lineage>
        <taxon>Eukaryota</taxon>
        <taxon>Fungi</taxon>
        <taxon>Dikarya</taxon>
        <taxon>Ascomycota</taxon>
        <taxon>Pezizomycotina</taxon>
        <taxon>Dothideomycetes</taxon>
        <taxon>Pleosporomycetidae</taxon>
        <taxon>Pleosporales</taxon>
        <taxon>Massarineae</taxon>
        <taxon>Trematosphaeriaceae</taxon>
        <taxon>Trematosphaeria</taxon>
    </lineage>
</organism>
<dbReference type="SUPFAM" id="SSF81383">
    <property type="entry name" value="F-box domain"/>
    <property type="match status" value="1"/>
</dbReference>
<evidence type="ECO:0000313" key="2">
    <source>
        <dbReference type="EMBL" id="KAF2244866.1"/>
    </source>
</evidence>
<evidence type="ECO:0000313" key="3">
    <source>
        <dbReference type="Proteomes" id="UP000800094"/>
    </source>
</evidence>
<reference evidence="2" key="1">
    <citation type="journal article" date="2020" name="Stud. Mycol.">
        <title>101 Dothideomycetes genomes: a test case for predicting lifestyles and emergence of pathogens.</title>
        <authorList>
            <person name="Haridas S."/>
            <person name="Albert R."/>
            <person name="Binder M."/>
            <person name="Bloem J."/>
            <person name="Labutti K."/>
            <person name="Salamov A."/>
            <person name="Andreopoulos B."/>
            <person name="Baker S."/>
            <person name="Barry K."/>
            <person name="Bills G."/>
            <person name="Bluhm B."/>
            <person name="Cannon C."/>
            <person name="Castanera R."/>
            <person name="Culley D."/>
            <person name="Daum C."/>
            <person name="Ezra D."/>
            <person name="Gonzalez J."/>
            <person name="Henrissat B."/>
            <person name="Kuo A."/>
            <person name="Liang C."/>
            <person name="Lipzen A."/>
            <person name="Lutzoni F."/>
            <person name="Magnuson J."/>
            <person name="Mondo S."/>
            <person name="Nolan M."/>
            <person name="Ohm R."/>
            <person name="Pangilinan J."/>
            <person name="Park H.-J."/>
            <person name="Ramirez L."/>
            <person name="Alfaro M."/>
            <person name="Sun H."/>
            <person name="Tritt A."/>
            <person name="Yoshinaga Y."/>
            <person name="Zwiers L.-H."/>
            <person name="Turgeon B."/>
            <person name="Goodwin S."/>
            <person name="Spatafora J."/>
            <person name="Crous P."/>
            <person name="Grigoriev I."/>
        </authorList>
    </citation>
    <scope>NUCLEOTIDE SEQUENCE</scope>
    <source>
        <strain evidence="2">CBS 122368</strain>
    </source>
</reference>
<dbReference type="GeneID" id="54587787"/>
<sequence>MPFPILDLPPELVGIICSELDDTTLMNVRRTSRTLKVHSSTAFGTRFFNHVVAILHPVSLTILLEIARHHELSKFVNTVTIGGERIGGVINMSIKEDEERLKDLQTSMERSGMDRLILDEVFRELQNLEIVRMDNSSFLPEFAQVDAVRCGKFHLFGESSASYNVASNERNLNREYSLVLDALVKAGKHEKVKLYFVFCAEASPTPNDSFDLDSEHWRKSFRSNVQYVRFYGGHNSEWGKSLLTAPNLKQLEVYGRSEIFDFSHPSAGLFHWPNLQKLALNDTRVIPKSFLAFLEKHSPTMTHLHLQAITLLQGTWTEPLQIVEGMPKLHYVFLNVLWERKTPSMSEGSFSRFYDDGDLHGHLFHMYGHTTISLVVRVLLSDLRTTRVRPKGVSGFGTYYEVDFRKARAALAGKIVYCDGEWKSKDDEDESVT</sequence>
<name>A0A6A6I3K2_9PLEO</name>
<dbReference type="OrthoDB" id="5279008at2759"/>